<dbReference type="InterPro" id="IPR036570">
    <property type="entry name" value="HORMA_dom_sf"/>
</dbReference>
<dbReference type="OrthoDB" id="1928087at2759"/>
<dbReference type="Gene3D" id="3.30.900.10">
    <property type="entry name" value="HORMA domain"/>
    <property type="match status" value="1"/>
</dbReference>
<dbReference type="InterPro" id="IPR003511">
    <property type="entry name" value="HORMA_dom"/>
</dbReference>
<dbReference type="Pfam" id="PF02301">
    <property type="entry name" value="HORMA"/>
    <property type="match status" value="1"/>
</dbReference>
<feature type="compositionally biased region" description="Polar residues" evidence="1">
    <location>
        <begin position="40"/>
        <end position="51"/>
    </location>
</feature>
<dbReference type="EMBL" id="WIWV01000051">
    <property type="protein sequence ID" value="KAF7715808.1"/>
    <property type="molecule type" value="Genomic_DNA"/>
</dbReference>
<reference evidence="3" key="1">
    <citation type="journal article" date="2020" name="Front. Microbiol.">
        <title>Gene regulatory networks of Penicillium echinulatum 2HH and Penicillium oxalicum 114-2 inferred by a computational biology approach.</title>
        <authorList>
            <person name="Lenz A.R."/>
            <person name="Galan-Vasquez E."/>
            <person name="Balbinot E."/>
            <person name="De Abreu F.P."/>
            <person name="De Oliveira N.S."/>
            <person name="Da Rosa L.O."/>
            <person name="De Avila E Silva S."/>
            <person name="Camassola M."/>
            <person name="Dillon A.J.P."/>
            <person name="Perez-Rueda E."/>
        </authorList>
    </citation>
    <scope>NUCLEOTIDE SEQUENCE</scope>
    <source>
        <strain evidence="3">S1M29</strain>
    </source>
</reference>
<organism evidence="3 4">
    <name type="scientific">Penicillium ucsense</name>
    <dbReference type="NCBI Taxonomy" id="2839758"/>
    <lineage>
        <taxon>Eukaryota</taxon>
        <taxon>Fungi</taxon>
        <taxon>Dikarya</taxon>
        <taxon>Ascomycota</taxon>
        <taxon>Pezizomycotina</taxon>
        <taxon>Eurotiomycetes</taxon>
        <taxon>Eurotiomycetidae</taxon>
        <taxon>Eurotiales</taxon>
        <taxon>Aspergillaceae</taxon>
        <taxon>Penicillium</taxon>
    </lineage>
</organism>
<evidence type="ECO:0000259" key="2">
    <source>
        <dbReference type="Pfam" id="PF02301"/>
    </source>
</evidence>
<proteinExistence type="predicted"/>
<feature type="domain" description="HORMA" evidence="2">
    <location>
        <begin position="108"/>
        <end position="348"/>
    </location>
</feature>
<feature type="region of interest" description="Disordered" evidence="1">
    <location>
        <begin position="1"/>
        <end position="23"/>
    </location>
</feature>
<name>A0A8J8W4T3_9EURO</name>
<accession>A0A8J8W4T3</accession>
<evidence type="ECO:0000313" key="3">
    <source>
        <dbReference type="EMBL" id="KAF7715808.1"/>
    </source>
</evidence>
<dbReference type="AlphaFoldDB" id="A0A8J8W4T3"/>
<gene>
    <name evidence="3" type="ORF">PECM_006467</name>
</gene>
<keyword evidence="4" id="KW-1185">Reference proteome</keyword>
<sequence length="394" mass="44618">MTSRLMLNLPPPPSAKSQEPHVTKPVKIKLRIPSAKQVLSLHSPQGPSVTSKRARLMNGEDEPASKRQRLKQYQERALHYFQESAPLSTRCWKVVPTDVFNYPELRNSIELMKIVIHSMVASISYLRLELLPLASFGARDLRAYSYEDGICYEEHFIHGAHGRVDLEKANIFELQAGRVMVMERFKDERTDDLLDLLDDEILIRLTRRQLAGIQLWLCESSSHSLTILEKYCISIGSSSKASASRQGSTQDDSEKLVDLDEPKRTIDKPTQFKREIFGLLRKLTVLADRLNSTPDSRKLVLHYFLDGPVSKQHLQCGLSDWPDNPICNLDSTAWRRETLDCGFVDTGFYTAGLNVTRFMKSETETSTVNSSVVLLDHGANEESGSNPKCQKPTK</sequence>
<protein>
    <recommendedName>
        <fullName evidence="2">HORMA domain-containing protein</fullName>
    </recommendedName>
</protein>
<dbReference type="Proteomes" id="UP000631181">
    <property type="component" value="Unassembled WGS sequence"/>
</dbReference>
<evidence type="ECO:0000256" key="1">
    <source>
        <dbReference type="SAM" id="MobiDB-lite"/>
    </source>
</evidence>
<comment type="caution">
    <text evidence="3">The sequence shown here is derived from an EMBL/GenBank/DDBJ whole genome shotgun (WGS) entry which is preliminary data.</text>
</comment>
<feature type="region of interest" description="Disordered" evidence="1">
    <location>
        <begin position="40"/>
        <end position="68"/>
    </location>
</feature>
<evidence type="ECO:0000313" key="4">
    <source>
        <dbReference type="Proteomes" id="UP000631181"/>
    </source>
</evidence>